<feature type="region of interest" description="Disordered" evidence="1">
    <location>
        <begin position="342"/>
        <end position="365"/>
    </location>
</feature>
<proteinExistence type="predicted"/>
<accession>A0A7S3K304</accession>
<evidence type="ECO:0000313" key="2">
    <source>
        <dbReference type="EMBL" id="CAE0371360.1"/>
    </source>
</evidence>
<organism evidence="2">
    <name type="scientific">Aureoumbra lagunensis</name>
    <dbReference type="NCBI Taxonomy" id="44058"/>
    <lineage>
        <taxon>Eukaryota</taxon>
        <taxon>Sar</taxon>
        <taxon>Stramenopiles</taxon>
        <taxon>Ochrophyta</taxon>
        <taxon>Pelagophyceae</taxon>
        <taxon>Pelagomonadales</taxon>
        <taxon>Aureoumbra</taxon>
    </lineage>
</organism>
<dbReference type="EMBL" id="HBIJ01018432">
    <property type="protein sequence ID" value="CAE0371360.1"/>
    <property type="molecule type" value="Transcribed_RNA"/>
</dbReference>
<feature type="region of interest" description="Disordered" evidence="1">
    <location>
        <begin position="56"/>
        <end position="140"/>
    </location>
</feature>
<dbReference type="AlphaFoldDB" id="A0A7S3K304"/>
<feature type="compositionally biased region" description="Basic residues" evidence="1">
    <location>
        <begin position="67"/>
        <end position="90"/>
    </location>
</feature>
<gene>
    <name evidence="2" type="ORF">ALAG00032_LOCUS12142</name>
</gene>
<protein>
    <submittedName>
        <fullName evidence="2">Uncharacterized protein</fullName>
    </submittedName>
</protein>
<name>A0A7S3K304_9STRA</name>
<reference evidence="2" key="1">
    <citation type="submission" date="2021-01" db="EMBL/GenBank/DDBJ databases">
        <authorList>
            <person name="Corre E."/>
            <person name="Pelletier E."/>
            <person name="Niang G."/>
            <person name="Scheremetjew M."/>
            <person name="Finn R."/>
            <person name="Kale V."/>
            <person name="Holt S."/>
            <person name="Cochrane G."/>
            <person name="Meng A."/>
            <person name="Brown T."/>
            <person name="Cohen L."/>
        </authorList>
    </citation>
    <scope>NUCLEOTIDE SEQUENCE</scope>
    <source>
        <strain evidence="2">CCMP1510</strain>
    </source>
</reference>
<sequence>MASYLFACTQMGFSFEEKKEEENGKSKKLIAEAFEEEEVVIPINPRAVREKEECEEQDMVAAARKAATTKKGSHGKHHAHHHKAHRHHASKGPISSKNKQEKSTIVEQEEALETEVSLASKKSKPPSPKSPGSLSFNSLLSSRSTESKKLEIKSTATLEWELVESLIPVPESGELRKIFVQKLAKLGSTGAILGHDDKNRHLLFRAVEKKDAYAARAILDAAYHNEINHQHFLEWIDLRDFCGCTAYELANRKNLQNIVQIIDAVRKQALNDIGYNPSTSSDHVRPRRSSWKKKLLGMSSKNITTNSTAEDDCDDVHIKPTATHLIRESIAGQTFSAFMQNTNANDSGSKKNHLRRTSLNSRLDP</sequence>
<evidence type="ECO:0000256" key="1">
    <source>
        <dbReference type="SAM" id="MobiDB-lite"/>
    </source>
</evidence>
<feature type="compositionally biased region" description="Low complexity" evidence="1">
    <location>
        <begin position="130"/>
        <end position="140"/>
    </location>
</feature>